<comment type="similarity">
    <text evidence="2">Belongs to the ROK (NagC/XylR) family.</text>
</comment>
<dbReference type="EC" id="2.7.1.4" evidence="11"/>
<sequence length="289" mass="31635">MYGSIELGGTKIRCAVLDDLGNIVKEIRIKTGNPEENMKEVVEFLGQNPVKSIGIGAFGPIDVDKESKTYGYVLETPKKLWRNFDLLGSIKKEIDLPMGFTTDVGASGIGEYEYGAAKDKRSSVYITIGTGVGGSYIQDGILLQGFSHPEMGHIEIAREKDDEVESFCDFHDSCFEGLCAGPALELRAGDRGENLDKDDPAFDILAKYIAKGLMSITMILRPHIIIIGGGVANKEGMIEKIRREFDKLDNKYIDIPRADDYIVFPELGNEAGLIGGYVLAKEALKEASN</sequence>
<proteinExistence type="inferred from homology"/>
<evidence type="ECO:0000256" key="9">
    <source>
        <dbReference type="ARBA" id="ARBA00022842"/>
    </source>
</evidence>
<dbReference type="Gene3D" id="3.30.420.40">
    <property type="match status" value="2"/>
</dbReference>
<evidence type="ECO:0000256" key="5">
    <source>
        <dbReference type="ARBA" id="ARBA00022741"/>
    </source>
</evidence>
<dbReference type="GO" id="GO:0046872">
    <property type="term" value="F:metal ion binding"/>
    <property type="evidence" value="ECO:0007669"/>
    <property type="project" value="UniProtKB-KW"/>
</dbReference>
<dbReference type="PANTHER" id="PTHR42742:SF3">
    <property type="entry name" value="FRUCTOKINASE"/>
    <property type="match status" value="1"/>
</dbReference>
<dbReference type="AlphaFoldDB" id="C2CIY6"/>
<keyword evidence="6" id="KW-0418">Kinase</keyword>
<evidence type="ECO:0000256" key="11">
    <source>
        <dbReference type="ARBA" id="ARBA00038887"/>
    </source>
</evidence>
<evidence type="ECO:0000256" key="3">
    <source>
        <dbReference type="ARBA" id="ARBA00022679"/>
    </source>
</evidence>
<name>C2CIY6_9FIRM</name>
<dbReference type="Proteomes" id="UP000003744">
    <property type="component" value="Unassembled WGS sequence"/>
</dbReference>
<keyword evidence="9" id="KW-0460">Magnesium</keyword>
<evidence type="ECO:0000313" key="13">
    <source>
        <dbReference type="EMBL" id="EEI82425.1"/>
    </source>
</evidence>
<dbReference type="CDD" id="cd24067">
    <property type="entry name" value="ASKHA_NBD_ROK_BsFRK-like"/>
    <property type="match status" value="1"/>
</dbReference>
<dbReference type="GO" id="GO:0005524">
    <property type="term" value="F:ATP binding"/>
    <property type="evidence" value="ECO:0007669"/>
    <property type="project" value="UniProtKB-KW"/>
</dbReference>
<evidence type="ECO:0000256" key="7">
    <source>
        <dbReference type="ARBA" id="ARBA00022833"/>
    </source>
</evidence>
<evidence type="ECO:0000256" key="6">
    <source>
        <dbReference type="ARBA" id="ARBA00022777"/>
    </source>
</evidence>
<dbReference type="HOGENOM" id="CLU_036604_3_0_9"/>
<evidence type="ECO:0000256" key="12">
    <source>
        <dbReference type="ARBA" id="ARBA00048451"/>
    </source>
</evidence>
<evidence type="ECO:0000256" key="1">
    <source>
        <dbReference type="ARBA" id="ARBA00001946"/>
    </source>
</evidence>
<evidence type="ECO:0000256" key="4">
    <source>
        <dbReference type="ARBA" id="ARBA00022723"/>
    </source>
</evidence>
<dbReference type="InterPro" id="IPR051804">
    <property type="entry name" value="Carb_Metab_Reg_Kinase/Isom"/>
</dbReference>
<keyword evidence="4" id="KW-0479">Metal-binding</keyword>
<gene>
    <name evidence="13" type="ORF">HMPREF0077_1446</name>
</gene>
<keyword evidence="3" id="KW-0808">Transferase</keyword>
<protein>
    <recommendedName>
        <fullName evidence="11">fructokinase</fullName>
        <ecNumber evidence="11">2.7.1.4</ecNumber>
    </recommendedName>
</protein>
<dbReference type="PANTHER" id="PTHR42742">
    <property type="entry name" value="TRANSCRIPTIONAL REPRESSOR MPRA"/>
    <property type="match status" value="1"/>
</dbReference>
<organism evidence="13 14">
    <name type="scientific">Anaerococcus tetradius ATCC 35098</name>
    <dbReference type="NCBI Taxonomy" id="525255"/>
    <lineage>
        <taxon>Bacteria</taxon>
        <taxon>Bacillati</taxon>
        <taxon>Bacillota</taxon>
        <taxon>Tissierellia</taxon>
        <taxon>Tissierellales</taxon>
        <taxon>Peptoniphilaceae</taxon>
        <taxon>Anaerococcus</taxon>
    </lineage>
</organism>
<evidence type="ECO:0000256" key="2">
    <source>
        <dbReference type="ARBA" id="ARBA00006479"/>
    </source>
</evidence>
<comment type="cofactor">
    <cofactor evidence="1">
        <name>Mg(2+)</name>
        <dbReference type="ChEBI" id="CHEBI:18420"/>
    </cofactor>
</comment>
<comment type="catalytic activity">
    <reaction evidence="12">
        <text>D-fructose + ATP = D-fructose 6-phosphate + ADP + H(+)</text>
        <dbReference type="Rhea" id="RHEA:16125"/>
        <dbReference type="ChEBI" id="CHEBI:15378"/>
        <dbReference type="ChEBI" id="CHEBI:30616"/>
        <dbReference type="ChEBI" id="CHEBI:37721"/>
        <dbReference type="ChEBI" id="CHEBI:61527"/>
        <dbReference type="ChEBI" id="CHEBI:456216"/>
        <dbReference type="EC" id="2.7.1.4"/>
    </reaction>
</comment>
<dbReference type="eggNOG" id="COG1940">
    <property type="taxonomic scope" value="Bacteria"/>
</dbReference>
<reference evidence="13 14" key="1">
    <citation type="submission" date="2009-01" db="EMBL/GenBank/DDBJ databases">
        <authorList>
            <person name="Qin X."/>
            <person name="Bachman B."/>
            <person name="Battles P."/>
            <person name="Bell A."/>
            <person name="Bess C."/>
            <person name="Bickham C."/>
            <person name="Chaboub L."/>
            <person name="Chen D."/>
            <person name="Coyle M."/>
            <person name="Deiros D.R."/>
            <person name="Dinh H."/>
            <person name="Forbes L."/>
            <person name="Fowler G."/>
            <person name="Francisco L."/>
            <person name="Fu Q."/>
            <person name="Gubbala S."/>
            <person name="Hale W."/>
            <person name="Han Y."/>
            <person name="Hemphill L."/>
            <person name="Highlander S.K."/>
            <person name="Hirani K."/>
            <person name="Hogues M."/>
            <person name="Jackson L."/>
            <person name="Jakkamsetti A."/>
            <person name="Javaid M."/>
            <person name="Jiang H."/>
            <person name="Korchina V."/>
            <person name="Kovar C."/>
            <person name="Lara F."/>
            <person name="Lee S."/>
            <person name="Mata R."/>
            <person name="Mathew T."/>
            <person name="Moen C."/>
            <person name="Morales K."/>
            <person name="Munidasa M."/>
            <person name="Nazareth L."/>
            <person name="Ngo R."/>
            <person name="Nguyen L."/>
            <person name="Okwuonu G."/>
            <person name="Ongeri F."/>
            <person name="Patil S."/>
            <person name="Petrosino J."/>
            <person name="Pham C."/>
            <person name="Pham P."/>
            <person name="Pu L.-L."/>
            <person name="Puazo M."/>
            <person name="Raj R."/>
            <person name="Reid J."/>
            <person name="Rouhana J."/>
            <person name="Saada N."/>
            <person name="Shang Y."/>
            <person name="Simmons D."/>
            <person name="Thornton R."/>
            <person name="Warren J."/>
            <person name="Weissenberger G."/>
            <person name="Zhang J."/>
            <person name="Zhang L."/>
            <person name="Zhou C."/>
            <person name="Zhu D."/>
            <person name="Muzny D."/>
            <person name="Worley K."/>
            <person name="Gibbs R."/>
        </authorList>
    </citation>
    <scope>NUCLEOTIDE SEQUENCE [LARGE SCALE GENOMIC DNA]</scope>
    <source>
        <strain evidence="13 14">ATCC 35098</strain>
    </source>
</reference>
<keyword evidence="10" id="KW-0119">Carbohydrate metabolism</keyword>
<dbReference type="FunFam" id="3.30.420.40:FF:000153">
    <property type="entry name" value="Putative fructokinase"/>
    <property type="match status" value="1"/>
</dbReference>
<dbReference type="InterPro" id="IPR000600">
    <property type="entry name" value="ROK"/>
</dbReference>
<keyword evidence="7" id="KW-0862">Zinc</keyword>
<keyword evidence="8" id="KW-0067">ATP-binding</keyword>
<evidence type="ECO:0000313" key="14">
    <source>
        <dbReference type="Proteomes" id="UP000003744"/>
    </source>
</evidence>
<evidence type="ECO:0000256" key="8">
    <source>
        <dbReference type="ARBA" id="ARBA00022840"/>
    </source>
</evidence>
<dbReference type="Pfam" id="PF00480">
    <property type="entry name" value="ROK"/>
    <property type="match status" value="1"/>
</dbReference>
<dbReference type="GO" id="GO:0008865">
    <property type="term" value="F:fructokinase activity"/>
    <property type="evidence" value="ECO:0007669"/>
    <property type="project" value="UniProtKB-EC"/>
</dbReference>
<dbReference type="RefSeq" id="WP_004837575.1">
    <property type="nucleotide sequence ID" value="NZ_GG666302.1"/>
</dbReference>
<dbReference type="InterPro" id="IPR043129">
    <property type="entry name" value="ATPase_NBD"/>
</dbReference>
<dbReference type="SUPFAM" id="SSF53067">
    <property type="entry name" value="Actin-like ATPase domain"/>
    <property type="match status" value="1"/>
</dbReference>
<accession>C2CIY6</accession>
<evidence type="ECO:0000256" key="10">
    <source>
        <dbReference type="ARBA" id="ARBA00023277"/>
    </source>
</evidence>
<comment type="caution">
    <text evidence="13">The sequence shown here is derived from an EMBL/GenBank/DDBJ whole genome shotgun (WGS) entry which is preliminary data.</text>
</comment>
<dbReference type="EMBL" id="ACGC01000078">
    <property type="protein sequence ID" value="EEI82425.1"/>
    <property type="molecule type" value="Genomic_DNA"/>
</dbReference>
<keyword evidence="5" id="KW-0547">Nucleotide-binding</keyword>